<dbReference type="GO" id="GO:0046354">
    <property type="term" value="P:mannan biosynthetic process"/>
    <property type="evidence" value="ECO:0007669"/>
    <property type="project" value="TreeGrafter"/>
</dbReference>
<organism evidence="12 13">
    <name type="scientific">Phaeoacremonium minimum (strain UCR-PA7)</name>
    <name type="common">Esca disease fungus</name>
    <name type="synonym">Togninia minima</name>
    <dbReference type="NCBI Taxonomy" id="1286976"/>
    <lineage>
        <taxon>Eukaryota</taxon>
        <taxon>Fungi</taxon>
        <taxon>Dikarya</taxon>
        <taxon>Ascomycota</taxon>
        <taxon>Pezizomycotina</taxon>
        <taxon>Sordariomycetes</taxon>
        <taxon>Sordariomycetidae</taxon>
        <taxon>Togniniales</taxon>
        <taxon>Togniniaceae</taxon>
        <taxon>Phaeoacremonium</taxon>
    </lineage>
</organism>
<comment type="similarity">
    <text evidence="3">Belongs to the MNN1/MNT family.</text>
</comment>
<feature type="region of interest" description="Disordered" evidence="10">
    <location>
        <begin position="33"/>
        <end position="72"/>
    </location>
</feature>
<reference evidence="13" key="1">
    <citation type="journal article" date="2013" name="Genome Announc.">
        <title>Draft genome sequence of the ascomycete Phaeoacremonium aleophilum strain UCR-PA7, a causal agent of the esca disease complex in grapevines.</title>
        <authorList>
            <person name="Blanco-Ulate B."/>
            <person name="Rolshausen P."/>
            <person name="Cantu D."/>
        </authorList>
    </citation>
    <scope>NUCLEOTIDE SEQUENCE [LARGE SCALE GENOMIC DNA]</scope>
    <source>
        <strain evidence="13">UCR-PA7</strain>
    </source>
</reference>
<comment type="subcellular location">
    <subcellularLocation>
        <location evidence="1">Golgi apparatus membrane</location>
        <topology evidence="1">Single-pass type II membrane protein</topology>
    </subcellularLocation>
</comment>
<name>R8B9W5_PHAM7</name>
<protein>
    <submittedName>
        <fullName evidence="12">Putative family 71 glycosyltransferase protein</fullName>
    </submittedName>
</protein>
<evidence type="ECO:0000256" key="6">
    <source>
        <dbReference type="ARBA" id="ARBA00022968"/>
    </source>
</evidence>
<keyword evidence="6" id="KW-0735">Signal-anchor</keyword>
<feature type="region of interest" description="Disordered" evidence="10">
    <location>
        <begin position="517"/>
        <end position="589"/>
    </location>
</feature>
<gene>
    <name evidence="12" type="ORF">UCRPA7_8423</name>
</gene>
<evidence type="ECO:0000256" key="10">
    <source>
        <dbReference type="SAM" id="MobiDB-lite"/>
    </source>
</evidence>
<feature type="compositionally biased region" description="Polar residues" evidence="10">
    <location>
        <begin position="550"/>
        <end position="577"/>
    </location>
</feature>
<dbReference type="Pfam" id="PF11051">
    <property type="entry name" value="Mannosyl_trans3"/>
    <property type="match status" value="2"/>
</dbReference>
<dbReference type="KEGG" id="tmn:UCRPA7_8423"/>
<dbReference type="GeneID" id="19329272"/>
<keyword evidence="13" id="KW-1185">Reference proteome</keyword>
<keyword evidence="7 11" id="KW-1133">Transmembrane helix</keyword>
<dbReference type="PANTHER" id="PTHR31646:SF1">
    <property type="entry name" value="ALPHA-1,2-MANNOSYLTRANSFERASE MNN2"/>
    <property type="match status" value="1"/>
</dbReference>
<evidence type="ECO:0000256" key="7">
    <source>
        <dbReference type="ARBA" id="ARBA00022989"/>
    </source>
</evidence>
<feature type="compositionally biased region" description="Basic and acidic residues" evidence="10">
    <location>
        <begin position="517"/>
        <end position="527"/>
    </location>
</feature>
<dbReference type="SUPFAM" id="SSF53448">
    <property type="entry name" value="Nucleotide-diphospho-sugar transferases"/>
    <property type="match status" value="1"/>
</dbReference>
<evidence type="ECO:0000256" key="9">
    <source>
        <dbReference type="ARBA" id="ARBA00023136"/>
    </source>
</evidence>
<evidence type="ECO:0000256" key="11">
    <source>
        <dbReference type="SAM" id="Phobius"/>
    </source>
</evidence>
<evidence type="ECO:0000256" key="8">
    <source>
        <dbReference type="ARBA" id="ARBA00023034"/>
    </source>
</evidence>
<dbReference type="InterPro" id="IPR022751">
    <property type="entry name" value="Alpha_mannosyltransferase"/>
</dbReference>
<accession>R8B9W5</accession>
<feature type="transmembrane region" description="Helical" evidence="11">
    <location>
        <begin position="9"/>
        <end position="26"/>
    </location>
</feature>
<keyword evidence="8" id="KW-0333">Golgi apparatus</keyword>
<evidence type="ECO:0000256" key="3">
    <source>
        <dbReference type="ARBA" id="ARBA00009105"/>
    </source>
</evidence>
<evidence type="ECO:0000256" key="4">
    <source>
        <dbReference type="ARBA" id="ARBA00022679"/>
    </source>
</evidence>
<keyword evidence="9 11" id="KW-0472">Membrane</keyword>
<dbReference type="AlphaFoldDB" id="R8B9W5"/>
<dbReference type="PANTHER" id="PTHR31646">
    <property type="entry name" value="ALPHA-1,2-MANNOSYLTRANSFERASE MNN2"/>
    <property type="match status" value="1"/>
</dbReference>
<dbReference type="eggNOG" id="ENOG502S4MX">
    <property type="taxonomic scope" value="Eukaryota"/>
</dbReference>
<dbReference type="OrthoDB" id="430354at2759"/>
<feature type="compositionally biased region" description="Basic and acidic residues" evidence="10">
    <location>
        <begin position="46"/>
        <end position="57"/>
    </location>
</feature>
<proteinExistence type="inferred from homology"/>
<keyword evidence="5 11" id="KW-0812">Transmembrane</keyword>
<dbReference type="Proteomes" id="UP000014074">
    <property type="component" value="Unassembled WGS sequence"/>
</dbReference>
<evidence type="ECO:0000256" key="1">
    <source>
        <dbReference type="ARBA" id="ARBA00004323"/>
    </source>
</evidence>
<evidence type="ECO:0000313" key="12">
    <source>
        <dbReference type="EMBL" id="EON96072.1"/>
    </source>
</evidence>
<dbReference type="InterPro" id="IPR029044">
    <property type="entry name" value="Nucleotide-diphossugar_trans"/>
</dbReference>
<sequence length="589" mass="66134">MGVTRRPKLLYAAVVICIFLFLTWHYDAIPDIESADRPNSAPVPPLDDKGKKLDDAHSPSGSDGNAPNPAEPALAQDAHKLLTADDFKPHFQAVMLLPGITMADAKSTCLWGPAEKVNFQYGTDKDWVTDDRPDQELEQKRREWHTFVESGMIPYSQVDGRFNGRGLVIVAGNADTLMRVKVILRALVRLNSVIPVEIHYWDDEMDMGKGQELLDIYPEIYFNDLSKDHNILHIKKDGFFGINYQLKTASLINSRFAEPILLDSDNIPVIDPATLYDSDEYKEYGTIFWPDIARTRPNNPAWAITNTPCRMDEYEQESGQLLVDKRRFFYHLQLASWLNNEQGAYYNEFLLGDKDMFRFAWHALKTRYGKPKRWLTSLGTVNGGFYCGHSFAQHHPDSGGKIAFVHGGLTKTTDLEVMRWQRDKQGGYYRNYKLAPSDEDPMQSVNVAIKFDTVEYMPNKPEGTHVAMCTDLFDVEPKNIDEILPGFERIFDELGGYWKLDEADKAKAVDAKLQETKEKEATDKDGLATDVVGTGTANAQNIDNAVEVPTSGSDQGAKQDVQDSAATVADGSSQGSQEEVRFDPPSPAS</sequence>
<dbReference type="HOGENOM" id="CLU_040188_0_0_1"/>
<dbReference type="GO" id="GO:0000026">
    <property type="term" value="F:alpha-1,2-mannosyltransferase activity"/>
    <property type="evidence" value="ECO:0007669"/>
    <property type="project" value="TreeGrafter"/>
</dbReference>
<evidence type="ECO:0000256" key="5">
    <source>
        <dbReference type="ARBA" id="ARBA00022692"/>
    </source>
</evidence>
<keyword evidence="4 12" id="KW-0808">Transferase</keyword>
<evidence type="ECO:0000256" key="2">
    <source>
        <dbReference type="ARBA" id="ARBA00004922"/>
    </source>
</evidence>
<evidence type="ECO:0000313" key="13">
    <source>
        <dbReference type="Proteomes" id="UP000014074"/>
    </source>
</evidence>
<dbReference type="RefSeq" id="XP_007919127.1">
    <property type="nucleotide sequence ID" value="XM_007920936.1"/>
</dbReference>
<comment type="pathway">
    <text evidence="2">Protein modification; protein glycosylation.</text>
</comment>
<dbReference type="EMBL" id="KB933362">
    <property type="protein sequence ID" value="EON96072.1"/>
    <property type="molecule type" value="Genomic_DNA"/>
</dbReference>
<dbReference type="GO" id="GO:0000139">
    <property type="term" value="C:Golgi membrane"/>
    <property type="evidence" value="ECO:0007669"/>
    <property type="project" value="UniProtKB-SubCell"/>
</dbReference>